<feature type="non-terminal residue" evidence="1">
    <location>
        <position position="171"/>
    </location>
</feature>
<gene>
    <name evidence="1" type="ORF">OBE_11680</name>
</gene>
<name>K1SCH5_9ZZZZ</name>
<evidence type="ECO:0000313" key="1">
    <source>
        <dbReference type="EMBL" id="EKC55203.1"/>
    </source>
</evidence>
<dbReference type="SUPFAM" id="SSF49464">
    <property type="entry name" value="Carboxypeptidase regulatory domain-like"/>
    <property type="match status" value="1"/>
</dbReference>
<accession>K1SCH5</accession>
<dbReference type="EMBL" id="AJWZ01008051">
    <property type="protein sequence ID" value="EKC55203.1"/>
    <property type="molecule type" value="Genomic_DNA"/>
</dbReference>
<sequence>MNFKSREKLLASVAALSLLGISPQQTFAAQITTNQAVQQTKKITGNVSDATGPIIGATVKVKGTRNAAVTDFDGNYTLNVAAGQTVEVTYVGYVTKTFKVGGQSKYDITLVEDNNSLDEVVVVGYGTMKKSDISGASVSMGEDQIKGSIITNLDQSFQGRVAGVTSVATSG</sequence>
<dbReference type="Gene3D" id="2.60.40.1120">
    <property type="entry name" value="Carboxypeptidase-like, regulatory domain"/>
    <property type="match status" value="1"/>
</dbReference>
<protein>
    <recommendedName>
        <fullName evidence="2">SusC/RagA family TonB-linked outer membrane protein</fullName>
    </recommendedName>
</protein>
<comment type="caution">
    <text evidence="1">The sequence shown here is derived from an EMBL/GenBank/DDBJ whole genome shotgun (WGS) entry which is preliminary data.</text>
</comment>
<proteinExistence type="predicted"/>
<reference evidence="1" key="1">
    <citation type="journal article" date="2013" name="Environ. Microbiol.">
        <title>Microbiota from the distal guts of lean and obese adolescents exhibit partial functional redundancy besides clear differences in community structure.</title>
        <authorList>
            <person name="Ferrer M."/>
            <person name="Ruiz A."/>
            <person name="Lanza F."/>
            <person name="Haange S.B."/>
            <person name="Oberbach A."/>
            <person name="Till H."/>
            <person name="Bargiela R."/>
            <person name="Campoy C."/>
            <person name="Segura M.T."/>
            <person name="Richter M."/>
            <person name="von Bergen M."/>
            <person name="Seifert J."/>
            <person name="Suarez A."/>
        </authorList>
    </citation>
    <scope>NUCLEOTIDE SEQUENCE</scope>
</reference>
<organism evidence="1">
    <name type="scientific">human gut metagenome</name>
    <dbReference type="NCBI Taxonomy" id="408170"/>
    <lineage>
        <taxon>unclassified sequences</taxon>
        <taxon>metagenomes</taxon>
        <taxon>organismal metagenomes</taxon>
    </lineage>
</organism>
<dbReference type="AlphaFoldDB" id="K1SCH5"/>
<evidence type="ECO:0008006" key="2">
    <source>
        <dbReference type="Google" id="ProtNLM"/>
    </source>
</evidence>
<dbReference type="InterPro" id="IPR008969">
    <property type="entry name" value="CarboxyPept-like_regulatory"/>
</dbReference>
<dbReference type="SUPFAM" id="SSF56935">
    <property type="entry name" value="Porins"/>
    <property type="match status" value="1"/>
</dbReference>
<dbReference type="Pfam" id="PF13715">
    <property type="entry name" value="CarbopepD_reg_2"/>
    <property type="match status" value="1"/>
</dbReference>